<keyword evidence="4 5" id="KW-0472">Membrane</keyword>
<dbReference type="Pfam" id="PF06271">
    <property type="entry name" value="RDD"/>
    <property type="match status" value="1"/>
</dbReference>
<dbReference type="EMBL" id="JBHTLK010000271">
    <property type="protein sequence ID" value="MFD1151734.1"/>
    <property type="molecule type" value="Genomic_DNA"/>
</dbReference>
<keyword evidence="9" id="KW-1185">Reference proteome</keyword>
<feature type="transmembrane region" description="Helical" evidence="5">
    <location>
        <begin position="248"/>
        <end position="268"/>
    </location>
</feature>
<dbReference type="Pfam" id="PF04892">
    <property type="entry name" value="VanZ"/>
    <property type="match status" value="1"/>
</dbReference>
<sequence length="362" mass="38426">MSVRFSESIITVVLFALLLPVVVLPWVHRQYRRYGRLRGWSAAVAAGSALYGCGLIAFTLFPLPTVTEGFCPDRSPRDYWQTRPFASLDDIAAAGFSPTSPAFLQVALNVVLFVPLGFLLRYRFRRGLAATTALGLFVSLAVEVTQGTAAFGLYPCPYRVADVDDLMTNTAGAVVGWLVAWRVGRALPAAVPEPVADTGPPGLLRRGLAFAGDLLTLSLAQIGCRVVLALIGAGTGTTWLTDLARSDWFGIVLGIVAPVVATVVVPLLRADRATPGQAVFHIAPVDARTGDAASARSVVVRFAVWWLPVLLLFSAGWGGVVPVAAVVVGLAARARRDRRSVVGLVAGTRTATRQERVGARVA</sequence>
<reference evidence="9" key="1">
    <citation type="journal article" date="2019" name="Int. J. Syst. Evol. Microbiol.">
        <title>The Global Catalogue of Microorganisms (GCM) 10K type strain sequencing project: providing services to taxonomists for standard genome sequencing and annotation.</title>
        <authorList>
            <consortium name="The Broad Institute Genomics Platform"/>
            <consortium name="The Broad Institute Genome Sequencing Center for Infectious Disease"/>
            <person name="Wu L."/>
            <person name="Ma J."/>
        </authorList>
    </citation>
    <scope>NUCLEOTIDE SEQUENCE [LARGE SCALE GENOMIC DNA]</scope>
    <source>
        <strain evidence="9">CCUG 60214</strain>
    </source>
</reference>
<dbReference type="InterPro" id="IPR053150">
    <property type="entry name" value="Teicoplanin_resist-assoc"/>
</dbReference>
<gene>
    <name evidence="8" type="ORF">ACFQ3T_31755</name>
</gene>
<evidence type="ECO:0000259" key="6">
    <source>
        <dbReference type="Pfam" id="PF04892"/>
    </source>
</evidence>
<feature type="transmembrane region" description="Helical" evidence="5">
    <location>
        <begin position="214"/>
        <end position="236"/>
    </location>
</feature>
<comment type="caution">
    <text evidence="8">The sequence shown here is derived from an EMBL/GenBank/DDBJ whole genome shotgun (WGS) entry which is preliminary data.</text>
</comment>
<feature type="domain" description="RDD" evidence="7">
    <location>
        <begin position="201"/>
        <end position="321"/>
    </location>
</feature>
<keyword evidence="2 5" id="KW-0812">Transmembrane</keyword>
<evidence type="ECO:0000256" key="5">
    <source>
        <dbReference type="SAM" id="Phobius"/>
    </source>
</evidence>
<evidence type="ECO:0000313" key="8">
    <source>
        <dbReference type="EMBL" id="MFD1151734.1"/>
    </source>
</evidence>
<evidence type="ECO:0000256" key="4">
    <source>
        <dbReference type="ARBA" id="ARBA00023136"/>
    </source>
</evidence>
<dbReference type="RefSeq" id="WP_380728999.1">
    <property type="nucleotide sequence ID" value="NZ_JBHTLK010000271.1"/>
</dbReference>
<feature type="transmembrane region" description="Helical" evidence="5">
    <location>
        <begin position="6"/>
        <end position="27"/>
    </location>
</feature>
<organism evidence="8 9">
    <name type="scientific">Saccharothrix hoggarensis</name>
    <dbReference type="NCBI Taxonomy" id="913853"/>
    <lineage>
        <taxon>Bacteria</taxon>
        <taxon>Bacillati</taxon>
        <taxon>Actinomycetota</taxon>
        <taxon>Actinomycetes</taxon>
        <taxon>Pseudonocardiales</taxon>
        <taxon>Pseudonocardiaceae</taxon>
        <taxon>Saccharothrix</taxon>
    </lineage>
</organism>
<dbReference type="PANTHER" id="PTHR36834:SF1">
    <property type="entry name" value="INTEGRAL MEMBRANE PROTEIN"/>
    <property type="match status" value="1"/>
</dbReference>
<evidence type="ECO:0000259" key="7">
    <source>
        <dbReference type="Pfam" id="PF06271"/>
    </source>
</evidence>
<comment type="subcellular location">
    <subcellularLocation>
        <location evidence="1">Membrane</location>
        <topology evidence="1">Multi-pass membrane protein</topology>
    </subcellularLocation>
</comment>
<keyword evidence="3 5" id="KW-1133">Transmembrane helix</keyword>
<proteinExistence type="predicted"/>
<evidence type="ECO:0000256" key="2">
    <source>
        <dbReference type="ARBA" id="ARBA00022692"/>
    </source>
</evidence>
<feature type="domain" description="VanZ-like" evidence="6">
    <location>
        <begin position="50"/>
        <end position="181"/>
    </location>
</feature>
<protein>
    <submittedName>
        <fullName evidence="8">VanZ family protein</fullName>
    </submittedName>
</protein>
<dbReference type="Proteomes" id="UP001597168">
    <property type="component" value="Unassembled WGS sequence"/>
</dbReference>
<dbReference type="PANTHER" id="PTHR36834">
    <property type="entry name" value="MEMBRANE PROTEIN-RELATED"/>
    <property type="match status" value="1"/>
</dbReference>
<feature type="transmembrane region" description="Helical" evidence="5">
    <location>
        <begin position="39"/>
        <end position="61"/>
    </location>
</feature>
<evidence type="ECO:0000256" key="1">
    <source>
        <dbReference type="ARBA" id="ARBA00004141"/>
    </source>
</evidence>
<accession>A0ABW3R3V3</accession>
<feature type="transmembrane region" description="Helical" evidence="5">
    <location>
        <begin position="134"/>
        <end position="154"/>
    </location>
</feature>
<name>A0ABW3R3V3_9PSEU</name>
<dbReference type="InterPro" id="IPR006976">
    <property type="entry name" value="VanZ-like"/>
</dbReference>
<evidence type="ECO:0000256" key="3">
    <source>
        <dbReference type="ARBA" id="ARBA00022989"/>
    </source>
</evidence>
<dbReference type="InterPro" id="IPR010432">
    <property type="entry name" value="RDD"/>
</dbReference>
<feature type="transmembrane region" description="Helical" evidence="5">
    <location>
        <begin position="305"/>
        <end position="331"/>
    </location>
</feature>
<feature type="transmembrane region" description="Helical" evidence="5">
    <location>
        <begin position="102"/>
        <end position="122"/>
    </location>
</feature>
<evidence type="ECO:0000313" key="9">
    <source>
        <dbReference type="Proteomes" id="UP001597168"/>
    </source>
</evidence>